<feature type="compositionally biased region" description="Polar residues" evidence="1">
    <location>
        <begin position="873"/>
        <end position="882"/>
    </location>
</feature>
<feature type="compositionally biased region" description="Low complexity" evidence="1">
    <location>
        <begin position="155"/>
        <end position="166"/>
    </location>
</feature>
<evidence type="ECO:0000313" key="3">
    <source>
        <dbReference type="EMBL" id="KAF4640611.1"/>
    </source>
</evidence>
<keyword evidence="4" id="KW-1185">Reference proteome</keyword>
<evidence type="ECO:0000256" key="1">
    <source>
        <dbReference type="SAM" id="MobiDB-lite"/>
    </source>
</evidence>
<feature type="compositionally biased region" description="Basic residues" evidence="1">
    <location>
        <begin position="453"/>
        <end position="465"/>
    </location>
</feature>
<dbReference type="Proteomes" id="UP000557509">
    <property type="component" value="Unassembled WGS sequence"/>
</dbReference>
<gene>
    <name evidence="3" type="ORF">TGRH88_045370</name>
</gene>
<feature type="compositionally biased region" description="Polar residues" evidence="1">
    <location>
        <begin position="3104"/>
        <end position="3117"/>
    </location>
</feature>
<proteinExistence type="predicted"/>
<feature type="region of interest" description="Disordered" evidence="1">
    <location>
        <begin position="1727"/>
        <end position="1807"/>
    </location>
</feature>
<keyword evidence="2" id="KW-0812">Transmembrane</keyword>
<feature type="region of interest" description="Disordered" evidence="1">
    <location>
        <begin position="280"/>
        <end position="303"/>
    </location>
</feature>
<accession>A0A7J6K2F6</accession>
<feature type="region of interest" description="Disordered" evidence="1">
    <location>
        <begin position="1617"/>
        <end position="1654"/>
    </location>
</feature>
<feature type="compositionally biased region" description="Polar residues" evidence="1">
    <location>
        <begin position="3182"/>
        <end position="3203"/>
    </location>
</feature>
<dbReference type="VEuPathDB" id="ToxoDB:TGME49_225745"/>
<keyword evidence="2" id="KW-0472">Membrane</keyword>
<dbReference type="EMBL" id="JAAUHK010000195">
    <property type="protein sequence ID" value="KAF4640611.1"/>
    <property type="molecule type" value="Genomic_DNA"/>
</dbReference>
<feature type="region of interest" description="Disordered" evidence="1">
    <location>
        <begin position="450"/>
        <end position="481"/>
    </location>
</feature>
<reference evidence="3 4" key="1">
    <citation type="submission" date="2020-03" db="EMBL/GenBank/DDBJ databases">
        <title>Genome sequence of Toxoplasma gondii RH-88 strain.</title>
        <authorList>
            <person name="Lorenzi H.A."/>
            <person name="Venepally P."/>
            <person name="Rozenberg A."/>
            <person name="Sibley D."/>
        </authorList>
    </citation>
    <scope>NUCLEOTIDE SEQUENCE [LARGE SCALE GENOMIC DNA]</scope>
    <source>
        <strain evidence="3 4">RH-88</strain>
    </source>
</reference>
<organism evidence="3 4">
    <name type="scientific">Toxoplasma gondii</name>
    <dbReference type="NCBI Taxonomy" id="5811"/>
    <lineage>
        <taxon>Eukaryota</taxon>
        <taxon>Sar</taxon>
        <taxon>Alveolata</taxon>
        <taxon>Apicomplexa</taxon>
        <taxon>Conoidasida</taxon>
        <taxon>Coccidia</taxon>
        <taxon>Eucoccidiorida</taxon>
        <taxon>Eimeriorina</taxon>
        <taxon>Sarcocystidae</taxon>
        <taxon>Toxoplasma</taxon>
    </lineage>
</organism>
<feature type="compositionally biased region" description="Basic and acidic residues" evidence="1">
    <location>
        <begin position="2951"/>
        <end position="2962"/>
    </location>
</feature>
<feature type="region of interest" description="Disordered" evidence="1">
    <location>
        <begin position="3104"/>
        <end position="3214"/>
    </location>
</feature>
<keyword evidence="2" id="KW-1133">Transmembrane helix</keyword>
<feature type="compositionally biased region" description="Low complexity" evidence="1">
    <location>
        <begin position="1761"/>
        <end position="1774"/>
    </location>
</feature>
<feature type="transmembrane region" description="Helical" evidence="2">
    <location>
        <begin position="2874"/>
        <end position="2896"/>
    </location>
</feature>
<feature type="region of interest" description="Disordered" evidence="1">
    <location>
        <begin position="2913"/>
        <end position="2979"/>
    </location>
</feature>
<feature type="region of interest" description="Disordered" evidence="1">
    <location>
        <begin position="123"/>
        <end position="174"/>
    </location>
</feature>
<feature type="region of interest" description="Disordered" evidence="1">
    <location>
        <begin position="866"/>
        <end position="889"/>
    </location>
</feature>
<sequence>MWKPAAVTIKNSDSERRIDTPWLLPPFTACCCGPSRDLALGHNEKQRDKVAPGSSSFMRLEDLFDDCDAKDRELQERCQRSTWVVKVPLRICNHLPFPVTLHLKDAAAPTNTQRVECHSDATSKCTDAGSKKESSALPLKPSGTNCRDPRHARQPSSSACMAPSAAFGNQSHPDEFRPLDEMADRKHGMVTRVQAAAAAAGRGSCEVIVPSLQQRLCCGVHGAEVLLASMKLPQSSWSEFYRVWGVTSPVGQKNFEVAHDPKDNIWCTDDGHAKRASAMASSEVGDGATPSYGSSGGAHRGNQRAGGRIGMAYSKSPIHEVQVIRVADLHKRKIFEVRVTVIYSPFDPMLPPHFPGVAAALTMIISAPVWLSQRCIQAPLSFVPLAPPREAATSWERASDLARGLCTAPQFSETESIADECCLASASGYAECEVDTPLAMYNAGRFLTQGSQPRHRQSRMLRRRDTKQEGTISTEQADGGSSCLDPHCSAFLPSTISPPHAALPLRVGCYDMVLQQSGTCTPDTHLLCLTMFPALFHNLVSSSLPRSTLRGAPRASFVSGSRLTRAGTSLSLYGASDTWSENEHADNSNGDAKEDEILPCLSTATPLPAEEDRSAASFPRAATSFPCYVSSATSLSTALLSASSLLTARSVLLQCVPRFVFINSLNVDLEIRQANVSVPFAMLSYFPPGSHSYGFHDRGSKDSPSAFALNRRRDSAMWLDTGVGGSFGIPGDDDEVEQEMSLFNTVFMTPSSPILFLPKGAAAVFHFPDPTMPYAVNIRLASHTYSSPQTTRFRRPQTHNLHVHQPDIYRMLNAGDHSIPSDSPLLLPHPSFEGMRLLDVLREENILFMQDRYCRDGAAAALAAASDGEHLSNSRGSANGSVASWKDQEMPLRNTQADDGYHSREPAEDSASLALEWSSRVAGRQVPQQQTGIPLQGYNSKGVGSGGSLLNASSGHTSTIDVDATNAQRGQAFQTRDPVTSTLFGRNVSYGRDGRFSPSIRSPPPLAHSSPLDRDFLGAVASPAGAATRVEPNCLYVSCPAPETSAYRRIDPVVAADIGNEKISPRRLDGSSSYSSYASNSAVSGILNPLLTTCRGPDIASGKAASAEVGGKDAVSHAVSADPECSAEAALAAATRSSSQSFPVLDCLGNLFAAVEATIGNSDDGKGGICCVTFSAARTAPLHVENHLESSYILVATSSPACFTTAACATFAPGASEWRATKRNRVTTTAGESSDSGNAGFRKLHPHIDSDWSDGNCGPPPVCIAPRQSKPFWLQRALPLCPACEAADIAATSASRSAAAAAAAAASAAIEADRLVQVRAARSATVKRLDTERIKLKKGGRRCVARHNSKRPAGFRFPGDMDEKQKGRRVASRDNVWSSRRTSVARPSGSLRRPASTSDNGCRRAIPRGAHLHDGSTDDDPEEWYHSSVAMTDSGISCSTPVVSEDWHGDMRELSVDSVSSLSSESCRRNTVNVHRGCTSSSFESDTLSDRFLQKRGRFGGDDISLENGSVSDFLWPPPALRQIQKQLETAFGEGIKKCQQTAAATAGILKQSLQWPELTDTEDHIRRLQALPATRSWGRQGVLRWFEKLEAAERQPGQPIEHVANCPRRRFSTNMAATSGQPDLAGSVRTPLDRTAGGRSWGTSPFRGADESGGTACEAAAGTAEKYDGSLNMNCLREKLYIQIVGEDVAWVEVDVYKKKTTKLVLQNPRRTFYFYSRTEGRTSILSVSHVPPPESLSVLNTPERGGARTSQEKASLDPSEGLSRSETSSEESLVTAHGKGAAQKDNSPNQRTTGANRDDPAQWSGMEGMAEPVIPEIDGAGKRMHQKEMKVTLQLPCLSFSFIFGSPPSAVDRAMGVYRNPREASSQALSCPSQFQLDVRSLKFSITSRYLVPYNFARINGSGGSGGHALLARHLCSFSIQQFHLFDFSPEATNFPVVLAPASRAYYSEGTAAATFPGAAECESIGRQKSASFSGADRTGILPVSRRCVRRNNRDGVVDDAGPARIQDKASAAAELHTDPATLRIDVLASSKRQQGYPGMYPFMVYVQQSICDLRVSCAPLVINIDIGRILSALRDFLEIARGTASPLLLQLQSRPFRLPAGLQDNLNISTRAGIVGTLLPEVAGNIDRVSSEWFFPPGVMFQEGRRRSPTSSLSAHRCLVTSSWSGTADGESTACCALPPAALGRQNRTQDGFCLSSLERSSSPSAGPAHTASPSAVASFPSFFFTCFPSASVPAFGPSFTPPAPPATEITELAVDSLYIDPVILSISFFFDDLLKGARESRSAQVMVEQRRTGICHTDLSPQKNPGEKTNESTPGQMALMGGTFWLREAEDPAKTERRMLHQKLPHEHSVADPLLSVFLRSLNVDNAIVNIRDFSFEYAGLPLSLVLFFLTQHFRKQLMTAATTTALSTGGLLNVGAWQDRMKAFDAFIATVFSPSADSLEASSVINATSLPAQRGYCTGRPADARHETILSIRRRRGENSHFEPPMRVDPNALASAIRADPDLIRSNVLMRAEALGAAASVILEGLADAVSRVFGLYGAAVLSAFMDMSHSNMESRGGHGSIASSATRTLQLMMPAPQTAGLADEVREVQRLPPALLFEGLIRGWTRLVQDCGDALQDFVRYPLVSASTHGVRRLPGAVLSGCLSLMLKPLIGVCEFIALSASGLQNELRQRRPQLSSSQQLLLQQLLLLMRGSPVGGGAAPAPFLGSATIAPHFILSTNSAQLPMLSRSPTAPLSASSAASAALAFASSSSYTNLLPLPRMLYGPERVLQPYDSRDSFIQLMLMQLPALRGLAYTTHARDRRPPAAAAEVAHAMGIAFRRHPEIGPALWKAPPSEAYPEMPSGLLVEARHGSHERGGRRRSGYCSAGVFILVIAGDTCFVVIGWPLVVLLRFKVKHISSVHCVQVPARSVRPPPGENASSRGKQRSRRDWRRDSGGGDPLATTPARREPDQADEKANTATTTPDKNSKDPGLEYQLMPETSFRRKRGPQSSHRCRVVICVAMDDELSDQVSRCNAAVSAASASIASSHVGAAGALSATSRGIGGPFFGAGFAAIGRVWQKSVGFSQVSLDDTDGSEQFEHPAAMHRLFWVVDVSPPTQRENVGDLASSSSPRPAGNESRPVRNSQFRSGLAEDAAADSTSLPVDESDQENDHATGSPLVPGRASPSGDGERRRSIAASTVSNKVGPQTSGRTATSPRVGQDGGGTRDGRSLRWMVLQLNSVDEDKAQEFKREIVRVNALSC</sequence>
<name>A0A7J6K2F6_TOXGO</name>
<feature type="compositionally biased region" description="Polar residues" evidence="1">
    <location>
        <begin position="1786"/>
        <end position="1797"/>
    </location>
</feature>
<feature type="region of interest" description="Disordered" evidence="1">
    <location>
        <begin position="1348"/>
        <end position="1421"/>
    </location>
</feature>
<comment type="caution">
    <text evidence="3">The sequence shown here is derived from an EMBL/GenBank/DDBJ whole genome shotgun (WGS) entry which is preliminary data.</text>
</comment>
<protein>
    <submittedName>
        <fullName evidence="3">Uncharacterized protein</fullName>
    </submittedName>
</protein>
<evidence type="ECO:0000313" key="4">
    <source>
        <dbReference type="Proteomes" id="UP000557509"/>
    </source>
</evidence>
<evidence type="ECO:0000256" key="2">
    <source>
        <dbReference type="SAM" id="Phobius"/>
    </source>
</evidence>